<protein>
    <submittedName>
        <fullName evidence="2">Uncharacterized protein</fullName>
    </submittedName>
</protein>
<keyword evidence="3" id="KW-1185">Reference proteome</keyword>
<dbReference type="OrthoDB" id="275796at2157"/>
<dbReference type="PROSITE" id="PS51257">
    <property type="entry name" value="PROKAR_LIPOPROTEIN"/>
    <property type="match status" value="1"/>
</dbReference>
<organism evidence="2 3">
    <name type="scientific">Halorientalis persicus</name>
    <dbReference type="NCBI Taxonomy" id="1367881"/>
    <lineage>
        <taxon>Archaea</taxon>
        <taxon>Methanobacteriati</taxon>
        <taxon>Methanobacteriota</taxon>
        <taxon>Stenosarchaea group</taxon>
        <taxon>Halobacteria</taxon>
        <taxon>Halobacteriales</taxon>
        <taxon>Haloarculaceae</taxon>
        <taxon>Halorientalis</taxon>
    </lineage>
</organism>
<accession>A0A1H8LDS1</accession>
<name>A0A1H8LDS1_9EURY</name>
<dbReference type="EMBL" id="FOCX01000007">
    <property type="protein sequence ID" value="SEO03267.1"/>
    <property type="molecule type" value="Genomic_DNA"/>
</dbReference>
<dbReference type="RefSeq" id="WP_092659483.1">
    <property type="nucleotide sequence ID" value="NZ_FOCX01000007.1"/>
</dbReference>
<dbReference type="Proteomes" id="UP000198775">
    <property type="component" value="Unassembled WGS sequence"/>
</dbReference>
<evidence type="ECO:0000256" key="1">
    <source>
        <dbReference type="SAM" id="MobiDB-lite"/>
    </source>
</evidence>
<evidence type="ECO:0000313" key="2">
    <source>
        <dbReference type="EMBL" id="SEO03267.1"/>
    </source>
</evidence>
<dbReference type="InterPro" id="IPR006311">
    <property type="entry name" value="TAT_signal"/>
</dbReference>
<sequence>MTRRRPLLRGLALAGLGGLTGCVSEPGSRPDDGATAAPTATESTPDPTEAAGGDDTDGETGTADGRDTSDPVRGGAEPITADRTVADDELEYLEDEHAVKYVAAWRHTNRTEIEQGEPPEREPVYETTPFEDWATTECASVGADAVAQRIEERIDGDPAASVGITRENGEMAVSVQQTTVRDRDGEVVSEPSVPFERIVEVTPRAVEATVRLADQEHTATVSVWVSETTMRYA</sequence>
<gene>
    <name evidence="2" type="ORF">SAMN05216388_1007102</name>
</gene>
<evidence type="ECO:0000313" key="3">
    <source>
        <dbReference type="Proteomes" id="UP000198775"/>
    </source>
</evidence>
<dbReference type="PROSITE" id="PS51318">
    <property type="entry name" value="TAT"/>
    <property type="match status" value="1"/>
</dbReference>
<reference evidence="3" key="1">
    <citation type="submission" date="2016-10" db="EMBL/GenBank/DDBJ databases">
        <authorList>
            <person name="Varghese N."/>
            <person name="Submissions S."/>
        </authorList>
    </citation>
    <scope>NUCLEOTIDE SEQUENCE [LARGE SCALE GENOMIC DNA]</scope>
    <source>
        <strain evidence="3">IBRC-M 10043</strain>
    </source>
</reference>
<feature type="region of interest" description="Disordered" evidence="1">
    <location>
        <begin position="14"/>
        <end position="88"/>
    </location>
</feature>
<dbReference type="AlphaFoldDB" id="A0A1H8LDS1"/>
<proteinExistence type="predicted"/>
<feature type="compositionally biased region" description="Low complexity" evidence="1">
    <location>
        <begin position="34"/>
        <end position="51"/>
    </location>
</feature>